<sequence>MHFSTILSGCLVPALALGAALPQSTASENCTADSLTTETWVNLNLDNVTTEAAAKVTAKENTVQGLAASLGAPNFFCGLDNFCNAGQPCSPVQLPEWYILVAIQNWNSYMNSLNTAITFASSILSLTLPGISNDFILEAKDNITPFKSIVSMIGSVISAVPIAGTVKDGLSKASQAANILLGLAKPPVQTDKFIAWSNVANSLGDAIKDYQSSLSSAFRTVLNAPVNDTDGIAQLLLGGDFLGVSQNFTQQDIQGPVIDALTRFSVSLALQSQNVFVTRITGLFQCPKNYDTQTRACQQDGDTFTTFDLSIASGETTNPATDFAQKMNDKYSITKDVYLQGVAKCFDDNGQKQLALPFDDNNPVPLDVNTPCLFNLLFCPMTVADTFSSGGIVDICRNKYNVNL</sequence>
<dbReference type="KEGG" id="pgri:PgNI_07262"/>
<protein>
    <recommendedName>
        <fullName evidence="2">DUF7872 domain-containing protein</fullName>
    </recommendedName>
</protein>
<evidence type="ECO:0000259" key="2">
    <source>
        <dbReference type="Pfam" id="PF25278"/>
    </source>
</evidence>
<dbReference type="GeneID" id="41962186"/>
<feature type="signal peptide" evidence="1">
    <location>
        <begin position="1"/>
        <end position="26"/>
    </location>
</feature>
<reference evidence="4" key="3">
    <citation type="submission" date="2025-08" db="UniProtKB">
        <authorList>
            <consortium name="RefSeq"/>
        </authorList>
    </citation>
    <scope>IDENTIFICATION</scope>
    <source>
        <strain evidence="4">NI907</strain>
    </source>
</reference>
<keyword evidence="3" id="KW-1185">Reference proteome</keyword>
<dbReference type="Proteomes" id="UP000515153">
    <property type="component" value="Unplaced"/>
</dbReference>
<proteinExistence type="predicted"/>
<keyword evidence="1" id="KW-0732">Signal</keyword>
<reference evidence="4" key="1">
    <citation type="journal article" date="2019" name="Mol. Biol. Evol.">
        <title>Blast fungal genomes show frequent chromosomal changes, gene gains and losses, and effector gene turnover.</title>
        <authorList>
            <person name="Gomez Luciano L.B."/>
            <person name="Jason Tsai I."/>
            <person name="Chuma I."/>
            <person name="Tosa Y."/>
            <person name="Chen Y.H."/>
            <person name="Li J.Y."/>
            <person name="Li M.Y."/>
            <person name="Jade Lu M.Y."/>
            <person name="Nakayashiki H."/>
            <person name="Li W.H."/>
        </authorList>
    </citation>
    <scope>NUCLEOTIDE SEQUENCE</scope>
    <source>
        <strain evidence="4">NI907</strain>
    </source>
</reference>
<dbReference type="AlphaFoldDB" id="A0A6P8B302"/>
<accession>A0A6P8B302</accession>
<organism evidence="3 4">
    <name type="scientific">Pyricularia grisea</name>
    <name type="common">Crabgrass-specific blast fungus</name>
    <name type="synonym">Magnaporthe grisea</name>
    <dbReference type="NCBI Taxonomy" id="148305"/>
    <lineage>
        <taxon>Eukaryota</taxon>
        <taxon>Fungi</taxon>
        <taxon>Dikarya</taxon>
        <taxon>Ascomycota</taxon>
        <taxon>Pezizomycotina</taxon>
        <taxon>Sordariomycetes</taxon>
        <taxon>Sordariomycetidae</taxon>
        <taxon>Magnaporthales</taxon>
        <taxon>Pyriculariaceae</taxon>
        <taxon>Pyricularia</taxon>
    </lineage>
</organism>
<evidence type="ECO:0000256" key="1">
    <source>
        <dbReference type="SAM" id="SignalP"/>
    </source>
</evidence>
<name>A0A6P8B302_PYRGI</name>
<evidence type="ECO:0000313" key="4">
    <source>
        <dbReference type="RefSeq" id="XP_030981567.1"/>
    </source>
</evidence>
<dbReference type="InterPro" id="IPR057194">
    <property type="entry name" value="DUF7872"/>
</dbReference>
<feature type="chain" id="PRO_5028100838" description="DUF7872 domain-containing protein" evidence="1">
    <location>
        <begin position="27"/>
        <end position="404"/>
    </location>
</feature>
<dbReference type="Pfam" id="PF25278">
    <property type="entry name" value="DUF7872"/>
    <property type="match status" value="1"/>
</dbReference>
<evidence type="ECO:0000313" key="3">
    <source>
        <dbReference type="Proteomes" id="UP000515153"/>
    </source>
</evidence>
<reference evidence="4" key="2">
    <citation type="submission" date="2019-10" db="EMBL/GenBank/DDBJ databases">
        <authorList>
            <consortium name="NCBI Genome Project"/>
        </authorList>
    </citation>
    <scope>NUCLEOTIDE SEQUENCE</scope>
    <source>
        <strain evidence="4">NI907</strain>
    </source>
</reference>
<dbReference type="PANTHER" id="PTHR33339">
    <property type="entry name" value="LYSM DOMAIN-CONTAINING PROTEIN"/>
    <property type="match status" value="1"/>
</dbReference>
<dbReference type="PANTHER" id="PTHR33339:SF1">
    <property type="entry name" value="LYSM DOMAIN-CONTAINING PROTEIN"/>
    <property type="match status" value="1"/>
</dbReference>
<gene>
    <name evidence="4" type="ORF">PgNI_07262</name>
</gene>
<dbReference type="RefSeq" id="XP_030981567.1">
    <property type="nucleotide sequence ID" value="XM_031127277.1"/>
</dbReference>
<feature type="domain" description="DUF7872" evidence="2">
    <location>
        <begin position="186"/>
        <end position="403"/>
    </location>
</feature>
<dbReference type="OrthoDB" id="2501761at2759"/>